<dbReference type="EMBL" id="VGIY01000603">
    <property type="protein sequence ID" value="MBM3319030.1"/>
    <property type="molecule type" value="Genomic_DNA"/>
</dbReference>
<feature type="region of interest" description="Disordered" evidence="1">
    <location>
        <begin position="415"/>
        <end position="441"/>
    </location>
</feature>
<proteinExistence type="predicted"/>
<feature type="non-terminal residue" evidence="2">
    <location>
        <position position="502"/>
    </location>
</feature>
<dbReference type="AlphaFoldDB" id="A0A937XC06"/>
<dbReference type="Proteomes" id="UP000748308">
    <property type="component" value="Unassembled WGS sequence"/>
</dbReference>
<evidence type="ECO:0000313" key="2">
    <source>
        <dbReference type="EMBL" id="MBM3319030.1"/>
    </source>
</evidence>
<reference evidence="2" key="1">
    <citation type="submission" date="2019-03" db="EMBL/GenBank/DDBJ databases">
        <title>Lake Tanganyika Metagenome-Assembled Genomes (MAGs).</title>
        <authorList>
            <person name="Tran P."/>
        </authorList>
    </citation>
    <scope>NUCLEOTIDE SEQUENCE</scope>
    <source>
        <strain evidence="2">M_DeepCast_400m_m2_100</strain>
    </source>
</reference>
<accession>A0A937XC06</accession>
<gene>
    <name evidence="2" type="ORF">FJY75_14380</name>
</gene>
<evidence type="ECO:0000313" key="3">
    <source>
        <dbReference type="Proteomes" id="UP000748308"/>
    </source>
</evidence>
<name>A0A937XC06_UNCEI</name>
<protein>
    <submittedName>
        <fullName evidence="2">Uncharacterized protein</fullName>
    </submittedName>
</protein>
<comment type="caution">
    <text evidence="2">The sequence shown here is derived from an EMBL/GenBank/DDBJ whole genome shotgun (WGS) entry which is preliminary data.</text>
</comment>
<evidence type="ECO:0000256" key="1">
    <source>
        <dbReference type="SAM" id="MobiDB-lite"/>
    </source>
</evidence>
<sequence length="502" mass="54476">MAGKDHTLDQALEAMTAEELRGFVREALRTLDDVPRAKLQDVLIARAATGRAGWKPAAPSSRLLDEVRGFVASAVRAGSADPEDVDRFLRQGTRAYLAGDYVTARGVFETLLPPIGDATIDLGQHEMVDEVLTVEIHTCATQYVVSVYWTTALEARAEAIHRAMDAVRSVALIGMPIREMELVATAPLPDLDAFLPRWLRYLERSAPPKDKWDYEGDARLREAAMRVEGVPGLERLARETRKPEALSAWCSALFEAGDWSGALRACEAAAEMSREAYWRGDFLDDAALAAKQLGHSDADLRLEAAWRGAPSLQRLQRWLGAGSPEGATVVERAKQAFEHCPRTAGRQRGLLCYLTGDARRAAALLARAPGLGWSDEEHPGHLLFSAFAAMLTEGSGTTLDPALWESLRERSWTAIHGDGDWGDPGEDDGTGRTGGAASLKLDTPSAPDLFALARPGIGLDSRDRAAVLKAMRAAATKRTQGVLANKRRRHYGHAAALVACCL</sequence>
<organism evidence="2 3">
    <name type="scientific">Eiseniibacteriota bacterium</name>
    <dbReference type="NCBI Taxonomy" id="2212470"/>
    <lineage>
        <taxon>Bacteria</taxon>
        <taxon>Candidatus Eiseniibacteriota</taxon>
    </lineage>
</organism>